<dbReference type="Pfam" id="PF17820">
    <property type="entry name" value="PDZ_6"/>
    <property type="match status" value="1"/>
</dbReference>
<keyword evidence="3 5" id="KW-0378">Hydrolase</keyword>
<keyword evidence="2 5" id="KW-0645">Protease</keyword>
<dbReference type="GO" id="GO:0007165">
    <property type="term" value="P:signal transduction"/>
    <property type="evidence" value="ECO:0007669"/>
    <property type="project" value="TreeGrafter"/>
</dbReference>
<feature type="region of interest" description="Disordered" evidence="6">
    <location>
        <begin position="30"/>
        <end position="53"/>
    </location>
</feature>
<dbReference type="InterPro" id="IPR004447">
    <property type="entry name" value="Peptidase_S41A"/>
</dbReference>
<keyword evidence="4 5" id="KW-0720">Serine protease</keyword>
<dbReference type="EMBL" id="CP155447">
    <property type="protein sequence ID" value="XBH06767.1"/>
    <property type="molecule type" value="Genomic_DNA"/>
</dbReference>
<dbReference type="PANTHER" id="PTHR32060">
    <property type="entry name" value="TAIL-SPECIFIC PROTEASE"/>
    <property type="match status" value="1"/>
</dbReference>
<dbReference type="CDD" id="cd06782">
    <property type="entry name" value="cpPDZ_CPP-like"/>
    <property type="match status" value="1"/>
</dbReference>
<dbReference type="GO" id="GO:0004175">
    <property type="term" value="F:endopeptidase activity"/>
    <property type="evidence" value="ECO:0007669"/>
    <property type="project" value="TreeGrafter"/>
</dbReference>
<feature type="region of interest" description="Disordered" evidence="6">
    <location>
        <begin position="528"/>
        <end position="549"/>
    </location>
</feature>
<evidence type="ECO:0000256" key="5">
    <source>
        <dbReference type="RuleBase" id="RU004404"/>
    </source>
</evidence>
<dbReference type="NCBIfam" id="TIGR00225">
    <property type="entry name" value="prc"/>
    <property type="match status" value="1"/>
</dbReference>
<dbReference type="AlphaFoldDB" id="A0AAU7CPB9"/>
<accession>A0AAU7CPB9</accession>
<keyword evidence="7" id="KW-0732">Signal</keyword>
<evidence type="ECO:0000256" key="6">
    <source>
        <dbReference type="SAM" id="MobiDB-lite"/>
    </source>
</evidence>
<dbReference type="Pfam" id="PF03572">
    <property type="entry name" value="Peptidase_S41"/>
    <property type="match status" value="1"/>
</dbReference>
<evidence type="ECO:0000256" key="4">
    <source>
        <dbReference type="ARBA" id="ARBA00022825"/>
    </source>
</evidence>
<gene>
    <name evidence="9" type="ORF">V5E97_12210</name>
</gene>
<dbReference type="InterPro" id="IPR005151">
    <property type="entry name" value="Tail-specific_protease"/>
</dbReference>
<dbReference type="Gene3D" id="2.30.42.10">
    <property type="match status" value="1"/>
</dbReference>
<evidence type="ECO:0000256" key="3">
    <source>
        <dbReference type="ARBA" id="ARBA00022801"/>
    </source>
</evidence>
<evidence type="ECO:0000259" key="8">
    <source>
        <dbReference type="PROSITE" id="PS50106"/>
    </source>
</evidence>
<feature type="domain" description="PDZ" evidence="8">
    <location>
        <begin position="254"/>
        <end position="315"/>
    </location>
</feature>
<name>A0AAU7CPB9_9BACT</name>
<dbReference type="SMART" id="SM00228">
    <property type="entry name" value="PDZ"/>
    <property type="match status" value="1"/>
</dbReference>
<sequence>MRPMVSCRAAWFFLAAIAWISPPVAWSAPPLESPQPQPQVSADATASDSQHDPKAALQRALEFERQKNWQAAIHAYSDALEIWPADRDFVHRRRLCETHYKLVRRYQDQSFRNVLLRLPQEKSLALYDELLERIETHYVDPVPFEPMVRRGFDNLEVALRDPEFLRTNAGSVQTDRVNWLREALSARRARILTPDRMSAQTEVLAACELAAKALHLAASSVILEFTYGACDSLDDYTSYLTPDKLDDLYAMIDGNFVGLGIELKLDTEGLRLVGVIRGGPASEAGLKVGDQITRVGEKAVRGLSLDEAAGQLQGTEGTPVDLQILRADGSTRAFRIVRRHVEVESVAQSKIVDQATGIGYLQLVGFQKNSTEELDRAITALRRQGMRSLVIDLRGNPGGLLNVAVEMAERFIDRGVIVSTRGRAPGQSQVYKASAKALWTMPLTVLIDHDSASASEILAGALKDHNRAVIVGERSYGKGSVQSIFALRTAPAGLKLTTAKFYSPKDQPYSEQGVSPDIEVHVAAKPAADSIDSRTNAPQLEEIPGDPLHDTALGKAMELAKRRLNAAR</sequence>
<dbReference type="Gene3D" id="3.90.226.10">
    <property type="entry name" value="2-enoyl-CoA Hydratase, Chain A, domain 1"/>
    <property type="match status" value="1"/>
</dbReference>
<reference evidence="9" key="1">
    <citation type="submission" date="2024-05" db="EMBL/GenBank/DDBJ databases">
        <title>Planctomycetes of the genus Singulisphaera possess chitinolytic capabilities.</title>
        <authorList>
            <person name="Ivanova A."/>
        </authorList>
    </citation>
    <scope>NUCLEOTIDE SEQUENCE</scope>
    <source>
        <strain evidence="9">Ch08T</strain>
    </source>
</reference>
<feature type="chain" id="PRO_5043346895" evidence="7">
    <location>
        <begin position="28"/>
        <end position="568"/>
    </location>
</feature>
<dbReference type="InterPro" id="IPR001478">
    <property type="entry name" value="PDZ"/>
</dbReference>
<dbReference type="PANTHER" id="PTHR32060:SF30">
    <property type="entry name" value="CARBOXY-TERMINAL PROCESSING PROTEASE CTPA"/>
    <property type="match status" value="1"/>
</dbReference>
<dbReference type="SUPFAM" id="SSF50156">
    <property type="entry name" value="PDZ domain-like"/>
    <property type="match status" value="1"/>
</dbReference>
<dbReference type="GO" id="GO:0030288">
    <property type="term" value="C:outer membrane-bounded periplasmic space"/>
    <property type="evidence" value="ECO:0007669"/>
    <property type="project" value="TreeGrafter"/>
</dbReference>
<feature type="signal peptide" evidence="7">
    <location>
        <begin position="1"/>
        <end position="27"/>
    </location>
</feature>
<dbReference type="GO" id="GO:0006508">
    <property type="term" value="P:proteolysis"/>
    <property type="evidence" value="ECO:0007669"/>
    <property type="project" value="UniProtKB-KW"/>
</dbReference>
<evidence type="ECO:0000256" key="1">
    <source>
        <dbReference type="ARBA" id="ARBA00009179"/>
    </source>
</evidence>
<dbReference type="PROSITE" id="PS50106">
    <property type="entry name" value="PDZ"/>
    <property type="match status" value="1"/>
</dbReference>
<protein>
    <submittedName>
        <fullName evidence="9">S41 family peptidase</fullName>
    </submittedName>
</protein>
<evidence type="ECO:0000256" key="7">
    <source>
        <dbReference type="SAM" id="SignalP"/>
    </source>
</evidence>
<dbReference type="CDD" id="cd07560">
    <property type="entry name" value="Peptidase_S41_CPP"/>
    <property type="match status" value="1"/>
</dbReference>
<dbReference type="Gene3D" id="3.30.750.44">
    <property type="match status" value="1"/>
</dbReference>
<organism evidence="9">
    <name type="scientific">Singulisphaera sp. Ch08</name>
    <dbReference type="NCBI Taxonomy" id="3120278"/>
    <lineage>
        <taxon>Bacteria</taxon>
        <taxon>Pseudomonadati</taxon>
        <taxon>Planctomycetota</taxon>
        <taxon>Planctomycetia</taxon>
        <taxon>Isosphaerales</taxon>
        <taxon>Isosphaeraceae</taxon>
        <taxon>Singulisphaera</taxon>
    </lineage>
</organism>
<feature type="compositionally biased region" description="Polar residues" evidence="6">
    <location>
        <begin position="38"/>
        <end position="48"/>
    </location>
</feature>
<dbReference type="InterPro" id="IPR029045">
    <property type="entry name" value="ClpP/crotonase-like_dom_sf"/>
</dbReference>
<evidence type="ECO:0000313" key="9">
    <source>
        <dbReference type="EMBL" id="XBH06767.1"/>
    </source>
</evidence>
<dbReference type="GO" id="GO:0008236">
    <property type="term" value="F:serine-type peptidase activity"/>
    <property type="evidence" value="ECO:0007669"/>
    <property type="project" value="UniProtKB-KW"/>
</dbReference>
<dbReference type="InterPro" id="IPR041489">
    <property type="entry name" value="PDZ_6"/>
</dbReference>
<dbReference type="RefSeq" id="WP_406699615.1">
    <property type="nucleotide sequence ID" value="NZ_CP155447.1"/>
</dbReference>
<dbReference type="InterPro" id="IPR036034">
    <property type="entry name" value="PDZ_sf"/>
</dbReference>
<dbReference type="SUPFAM" id="SSF52096">
    <property type="entry name" value="ClpP/crotonase"/>
    <property type="match status" value="1"/>
</dbReference>
<evidence type="ECO:0000256" key="2">
    <source>
        <dbReference type="ARBA" id="ARBA00022670"/>
    </source>
</evidence>
<dbReference type="SMART" id="SM00245">
    <property type="entry name" value="TSPc"/>
    <property type="match status" value="1"/>
</dbReference>
<proteinExistence type="inferred from homology"/>
<comment type="similarity">
    <text evidence="1 5">Belongs to the peptidase S41A family.</text>
</comment>